<evidence type="ECO:0000313" key="2">
    <source>
        <dbReference type="Proteomes" id="UP000792457"/>
    </source>
</evidence>
<proteinExistence type="predicted"/>
<dbReference type="OrthoDB" id="6618461at2759"/>
<comment type="caution">
    <text evidence="1">The sequence shown here is derived from an EMBL/GenBank/DDBJ whole genome shotgun (WGS) entry which is preliminary data.</text>
</comment>
<dbReference type="Proteomes" id="UP000792457">
    <property type="component" value="Unassembled WGS sequence"/>
</dbReference>
<dbReference type="AlphaFoldDB" id="A0A8K0KBV8"/>
<dbReference type="EMBL" id="KZ308558">
    <property type="protein sequence ID" value="KAG8231552.1"/>
    <property type="molecule type" value="Genomic_DNA"/>
</dbReference>
<accession>A0A8K0KBV8</accession>
<organism evidence="1 2">
    <name type="scientific">Ladona fulva</name>
    <name type="common">Scarce chaser dragonfly</name>
    <name type="synonym">Libellula fulva</name>
    <dbReference type="NCBI Taxonomy" id="123851"/>
    <lineage>
        <taxon>Eukaryota</taxon>
        <taxon>Metazoa</taxon>
        <taxon>Ecdysozoa</taxon>
        <taxon>Arthropoda</taxon>
        <taxon>Hexapoda</taxon>
        <taxon>Insecta</taxon>
        <taxon>Pterygota</taxon>
        <taxon>Palaeoptera</taxon>
        <taxon>Odonata</taxon>
        <taxon>Epiprocta</taxon>
        <taxon>Anisoptera</taxon>
        <taxon>Libelluloidea</taxon>
        <taxon>Libellulidae</taxon>
        <taxon>Ladona</taxon>
    </lineage>
</organism>
<gene>
    <name evidence="1" type="ORF">J437_LFUL008096</name>
</gene>
<protein>
    <submittedName>
        <fullName evidence="1">Uncharacterized protein</fullName>
    </submittedName>
</protein>
<evidence type="ECO:0000313" key="1">
    <source>
        <dbReference type="EMBL" id="KAG8231552.1"/>
    </source>
</evidence>
<name>A0A8K0KBV8_LADFU</name>
<keyword evidence="2" id="KW-1185">Reference proteome</keyword>
<sequence length="90" mass="10496">MSLVMGHCWQSGIAIVVKEHHPDITFWHCLNQRLELAIGDSVKEIHRINHIQACINKLYSVYTFVYELYSAYSTSPKNKKGKLRFAFQLE</sequence>
<reference evidence="1" key="1">
    <citation type="submission" date="2013-04" db="EMBL/GenBank/DDBJ databases">
        <authorList>
            <person name="Qu J."/>
            <person name="Murali S.C."/>
            <person name="Bandaranaike D."/>
            <person name="Bellair M."/>
            <person name="Blankenburg K."/>
            <person name="Chao H."/>
            <person name="Dinh H."/>
            <person name="Doddapaneni H."/>
            <person name="Downs B."/>
            <person name="Dugan-Rocha S."/>
            <person name="Elkadiri S."/>
            <person name="Gnanaolivu R.D."/>
            <person name="Hernandez B."/>
            <person name="Javaid M."/>
            <person name="Jayaseelan J.C."/>
            <person name="Lee S."/>
            <person name="Li M."/>
            <person name="Ming W."/>
            <person name="Munidasa M."/>
            <person name="Muniz J."/>
            <person name="Nguyen L."/>
            <person name="Ongeri F."/>
            <person name="Osuji N."/>
            <person name="Pu L.-L."/>
            <person name="Puazo M."/>
            <person name="Qu C."/>
            <person name="Quiroz J."/>
            <person name="Raj R."/>
            <person name="Weissenberger G."/>
            <person name="Xin Y."/>
            <person name="Zou X."/>
            <person name="Han Y."/>
            <person name="Richards S."/>
            <person name="Worley K."/>
            <person name="Muzny D."/>
            <person name="Gibbs R."/>
        </authorList>
    </citation>
    <scope>NUCLEOTIDE SEQUENCE</scope>
    <source>
        <strain evidence="1">Sampled in the wild</strain>
    </source>
</reference>
<reference evidence="1" key="2">
    <citation type="submission" date="2017-10" db="EMBL/GenBank/DDBJ databases">
        <title>Ladona fulva Genome sequencing and assembly.</title>
        <authorList>
            <person name="Murali S."/>
            <person name="Richards S."/>
            <person name="Bandaranaike D."/>
            <person name="Bellair M."/>
            <person name="Blankenburg K."/>
            <person name="Chao H."/>
            <person name="Dinh H."/>
            <person name="Doddapaneni H."/>
            <person name="Dugan-Rocha S."/>
            <person name="Elkadiri S."/>
            <person name="Gnanaolivu R."/>
            <person name="Hernandez B."/>
            <person name="Skinner E."/>
            <person name="Javaid M."/>
            <person name="Lee S."/>
            <person name="Li M."/>
            <person name="Ming W."/>
            <person name="Munidasa M."/>
            <person name="Muniz J."/>
            <person name="Nguyen L."/>
            <person name="Hughes D."/>
            <person name="Osuji N."/>
            <person name="Pu L.-L."/>
            <person name="Puazo M."/>
            <person name="Qu C."/>
            <person name="Quiroz J."/>
            <person name="Raj R."/>
            <person name="Weissenberger G."/>
            <person name="Xin Y."/>
            <person name="Zou X."/>
            <person name="Han Y."/>
            <person name="Worley K."/>
            <person name="Muzny D."/>
            <person name="Gibbs R."/>
        </authorList>
    </citation>
    <scope>NUCLEOTIDE SEQUENCE</scope>
    <source>
        <strain evidence="1">Sampled in the wild</strain>
    </source>
</reference>